<dbReference type="CDD" id="cd03225">
    <property type="entry name" value="ABC_cobalt_CbiO_domain1"/>
    <property type="match status" value="1"/>
</dbReference>
<dbReference type="InterPro" id="IPR003593">
    <property type="entry name" value="AAA+_ATPase"/>
</dbReference>
<dbReference type="PROSITE" id="PS50893">
    <property type="entry name" value="ABC_TRANSPORTER_2"/>
    <property type="match status" value="1"/>
</dbReference>
<comment type="similarity">
    <text evidence="1">Belongs to the ABC transporter superfamily.</text>
</comment>
<dbReference type="PROSITE" id="PS00211">
    <property type="entry name" value="ABC_TRANSPORTER_1"/>
    <property type="match status" value="1"/>
</dbReference>
<keyword evidence="2" id="KW-0813">Transport</keyword>
<organism evidence="6 7">
    <name type="scientific">Mycoplasmoides fastidiosum</name>
    <dbReference type="NCBI Taxonomy" id="92758"/>
    <lineage>
        <taxon>Bacteria</taxon>
        <taxon>Bacillati</taxon>
        <taxon>Mycoplasmatota</taxon>
        <taxon>Mycoplasmoidales</taxon>
        <taxon>Mycoplasmoidaceae</taxon>
        <taxon>Mycoplasmoides</taxon>
    </lineage>
</organism>
<dbReference type="Pfam" id="PF00005">
    <property type="entry name" value="ABC_tran"/>
    <property type="match status" value="1"/>
</dbReference>
<dbReference type="InterPro" id="IPR003439">
    <property type="entry name" value="ABC_transporter-like_ATP-bd"/>
</dbReference>
<dbReference type="SMART" id="SM00382">
    <property type="entry name" value="AAA"/>
    <property type="match status" value="1"/>
</dbReference>
<evidence type="ECO:0000256" key="4">
    <source>
        <dbReference type="ARBA" id="ARBA00022840"/>
    </source>
</evidence>
<dbReference type="PANTHER" id="PTHR43553:SF24">
    <property type="entry name" value="ENERGY-COUPLING FACTOR TRANSPORTER ATP-BINDING PROTEIN ECFA1"/>
    <property type="match status" value="1"/>
</dbReference>
<dbReference type="EMBL" id="JAUSWO010000001">
    <property type="protein sequence ID" value="MDQ0514322.1"/>
    <property type="molecule type" value="Genomic_DNA"/>
</dbReference>
<accession>A0ABU0M051</accession>
<dbReference type="Gene3D" id="3.40.50.300">
    <property type="entry name" value="P-loop containing nucleotide triphosphate hydrolases"/>
    <property type="match status" value="1"/>
</dbReference>
<evidence type="ECO:0000256" key="1">
    <source>
        <dbReference type="ARBA" id="ARBA00005417"/>
    </source>
</evidence>
<reference evidence="6" key="1">
    <citation type="submission" date="2023-07" db="EMBL/GenBank/DDBJ databases">
        <title>Genomic Encyclopedia of Type Strains, Phase IV (KMG-IV): sequencing the most valuable type-strain genomes for metagenomic binning, comparative biology and taxonomic classification.</title>
        <authorList>
            <person name="Goeker M."/>
        </authorList>
    </citation>
    <scope>NUCLEOTIDE SEQUENCE [LARGE SCALE GENOMIC DNA]</scope>
    <source>
        <strain evidence="6">DSM 21204</strain>
    </source>
</reference>
<keyword evidence="4 6" id="KW-0067">ATP-binding</keyword>
<name>A0ABU0M051_9BACT</name>
<dbReference type="RefSeq" id="WP_256547800.1">
    <property type="nucleotide sequence ID" value="NZ_CP101809.1"/>
</dbReference>
<evidence type="ECO:0000313" key="6">
    <source>
        <dbReference type="EMBL" id="MDQ0514322.1"/>
    </source>
</evidence>
<dbReference type="InterPro" id="IPR050095">
    <property type="entry name" value="ECF_ABC_transporter_ATP-bd"/>
</dbReference>
<evidence type="ECO:0000256" key="2">
    <source>
        <dbReference type="ARBA" id="ARBA00022448"/>
    </source>
</evidence>
<keyword evidence="7" id="KW-1185">Reference proteome</keyword>
<gene>
    <name evidence="6" type="ORF">J2Z62_000760</name>
</gene>
<sequence length="284" mass="31476">MEQITSDNSAENDDVAVQLSDINFGYIENKPTVKAINFTITKGKYVCLIGHNGSGKSTLSKILMGLLKPWTGTVKISNQILSVATLKEILNYMGLIFQNPDNQFIGLSAEDDIAFGLENRKVPRDVIVEIIRLISEFMNIEDLLHKNATELSGGQKQKVAIASILAINPDIVIFDEATSMLDTFSKEEIKLLMATLSREYKKTVISITHDMEEVINCDEAIVLKNGELIAIMPPEQLFKNPEFLLSANLDLPFTIGLNHELAKQGVKTAYTTDLTELIASMKRA</sequence>
<evidence type="ECO:0000259" key="5">
    <source>
        <dbReference type="PROSITE" id="PS50893"/>
    </source>
</evidence>
<dbReference type="InterPro" id="IPR027417">
    <property type="entry name" value="P-loop_NTPase"/>
</dbReference>
<comment type="caution">
    <text evidence="6">The sequence shown here is derived from an EMBL/GenBank/DDBJ whole genome shotgun (WGS) entry which is preliminary data.</text>
</comment>
<evidence type="ECO:0000313" key="7">
    <source>
        <dbReference type="Proteomes" id="UP001240643"/>
    </source>
</evidence>
<dbReference type="PANTHER" id="PTHR43553">
    <property type="entry name" value="HEAVY METAL TRANSPORTER"/>
    <property type="match status" value="1"/>
</dbReference>
<feature type="domain" description="ABC transporter" evidence="5">
    <location>
        <begin position="17"/>
        <end position="250"/>
    </location>
</feature>
<dbReference type="Proteomes" id="UP001240643">
    <property type="component" value="Unassembled WGS sequence"/>
</dbReference>
<protein>
    <submittedName>
        <fullName evidence="6">Energy-coupling factor transport system ATP-binding protein</fullName>
    </submittedName>
</protein>
<evidence type="ECO:0000256" key="3">
    <source>
        <dbReference type="ARBA" id="ARBA00022741"/>
    </source>
</evidence>
<keyword evidence="3" id="KW-0547">Nucleotide-binding</keyword>
<dbReference type="SUPFAM" id="SSF52540">
    <property type="entry name" value="P-loop containing nucleoside triphosphate hydrolases"/>
    <property type="match status" value="1"/>
</dbReference>
<dbReference type="GO" id="GO:0005524">
    <property type="term" value="F:ATP binding"/>
    <property type="evidence" value="ECO:0007669"/>
    <property type="project" value="UniProtKB-KW"/>
</dbReference>
<dbReference type="InterPro" id="IPR015856">
    <property type="entry name" value="ABC_transpr_CbiO/EcfA_su"/>
</dbReference>
<proteinExistence type="inferred from homology"/>
<dbReference type="InterPro" id="IPR017871">
    <property type="entry name" value="ABC_transporter-like_CS"/>
</dbReference>